<protein>
    <submittedName>
        <fullName evidence="1">Uncharacterized protein</fullName>
    </submittedName>
</protein>
<organism evidence="1 2">
    <name type="scientific">Naganishia onofrii</name>
    <dbReference type="NCBI Taxonomy" id="1851511"/>
    <lineage>
        <taxon>Eukaryota</taxon>
        <taxon>Fungi</taxon>
        <taxon>Dikarya</taxon>
        <taxon>Basidiomycota</taxon>
        <taxon>Agaricomycotina</taxon>
        <taxon>Tremellomycetes</taxon>
        <taxon>Filobasidiales</taxon>
        <taxon>Filobasidiaceae</taxon>
        <taxon>Naganishia</taxon>
    </lineage>
</organism>
<gene>
    <name evidence="1" type="ORF">QFC24_004185</name>
</gene>
<dbReference type="EMBL" id="JASBWV010000014">
    <property type="protein sequence ID" value="KAJ9122755.1"/>
    <property type="molecule type" value="Genomic_DNA"/>
</dbReference>
<reference evidence="1" key="1">
    <citation type="submission" date="2023-04" db="EMBL/GenBank/DDBJ databases">
        <title>Draft Genome sequencing of Naganishia species isolated from polar environments using Oxford Nanopore Technology.</title>
        <authorList>
            <person name="Leo P."/>
            <person name="Venkateswaran K."/>
        </authorList>
    </citation>
    <scope>NUCLEOTIDE SEQUENCE</scope>
    <source>
        <strain evidence="1">DBVPG 5303</strain>
    </source>
</reference>
<keyword evidence="2" id="KW-1185">Reference proteome</keyword>
<evidence type="ECO:0000313" key="2">
    <source>
        <dbReference type="Proteomes" id="UP001234202"/>
    </source>
</evidence>
<evidence type="ECO:0000313" key="1">
    <source>
        <dbReference type="EMBL" id="KAJ9122755.1"/>
    </source>
</evidence>
<sequence>MLEHRKHAMDDVLPEMVEVMNVGHSATGERDDVPPPEPIYIDYITGSNETGDGSSSAPFLTSFHAILTAFPTFDAIIDRPILVLKSNSTEDRAWLPISGAAMKKARKLLDAHWKKVQKAKESREAAQQEMEEMTERERRRREEAVKVVLEEDPTKPQAEKVKIGHLESHRETRVRVFGWVHRLRPQSQMTYITLRDGSGYLQVVLKGDLVKNIDALDLVTECSIEVTGDLKHVPEGKTAPGGHELIADWWRMIGKAPTGVDAYASLFNDHLRHLDLRAETPAAIMKVRATVLSAFRAVYGRHTIMEVTPPCIVQTSAEGGASLFKFDYYGQEAYLTQSGQLYLETCLPSLGDVFCVQESFRAENSHTRRHLAEYTLLETELAFIDFRDLLDHIETVICEVVDIVLADSTAGKLVQELNPAFQAPTRPFKRLDYKDAISFLNEHGIMFQEDDPALPVRPHRIGDDIAEAAERKMTDMMGVPIFLMNFPRALKAFYTKKITGHEDFAESVDLLMPNVGEIVGGSMRLTDVDELVEGYKRDNMADAPYYWYMDQRKYGTSEHGGYGIGVERFLAWLLNRWTVRECQLYGRWPGHAAP</sequence>
<name>A0ACC2XFD3_9TREE</name>
<comment type="caution">
    <text evidence="1">The sequence shown here is derived from an EMBL/GenBank/DDBJ whole genome shotgun (WGS) entry which is preliminary data.</text>
</comment>
<dbReference type="Proteomes" id="UP001234202">
    <property type="component" value="Unassembled WGS sequence"/>
</dbReference>
<proteinExistence type="predicted"/>
<accession>A0ACC2XFD3</accession>